<dbReference type="PANTHER" id="PTHR10337">
    <property type="entry name" value="SHC TRANSFORMING PROTEIN"/>
    <property type="match status" value="1"/>
</dbReference>
<feature type="coiled-coil region" evidence="1">
    <location>
        <begin position="410"/>
        <end position="451"/>
    </location>
</feature>
<keyword evidence="1" id="KW-0175">Coiled coil</keyword>
<proteinExistence type="predicted"/>
<dbReference type="InterPro" id="IPR051235">
    <property type="entry name" value="CEP152/SHC-Transforming"/>
</dbReference>
<evidence type="ECO:0000313" key="3">
    <source>
        <dbReference type="EMBL" id="KAL5110564.1"/>
    </source>
</evidence>
<accession>A0ABR4QLQ7</accession>
<feature type="coiled-coil region" evidence="1">
    <location>
        <begin position="701"/>
        <end position="776"/>
    </location>
</feature>
<dbReference type="EMBL" id="JAKROA010000002">
    <property type="protein sequence ID" value="KAL5110564.1"/>
    <property type="molecule type" value="Genomic_DNA"/>
</dbReference>
<evidence type="ECO:0000256" key="2">
    <source>
        <dbReference type="SAM" id="MobiDB-lite"/>
    </source>
</evidence>
<evidence type="ECO:0000256" key="1">
    <source>
        <dbReference type="SAM" id="Coils"/>
    </source>
</evidence>
<feature type="region of interest" description="Disordered" evidence="2">
    <location>
        <begin position="49"/>
        <end position="82"/>
    </location>
</feature>
<gene>
    <name evidence="3" type="ORF">TcWFU_006738</name>
</gene>
<name>A0ABR4QLQ7_9CEST</name>
<organism evidence="3 4">
    <name type="scientific">Taenia crassiceps</name>
    <dbReference type="NCBI Taxonomy" id="6207"/>
    <lineage>
        <taxon>Eukaryota</taxon>
        <taxon>Metazoa</taxon>
        <taxon>Spiralia</taxon>
        <taxon>Lophotrochozoa</taxon>
        <taxon>Platyhelminthes</taxon>
        <taxon>Cestoda</taxon>
        <taxon>Eucestoda</taxon>
        <taxon>Cyclophyllidea</taxon>
        <taxon>Taeniidae</taxon>
        <taxon>Taenia</taxon>
    </lineage>
</organism>
<dbReference type="PANTHER" id="PTHR10337:SF6">
    <property type="entry name" value="CENTROSOMAL PROTEIN OF 152 KDA"/>
    <property type="match status" value="1"/>
</dbReference>
<feature type="coiled-coil region" evidence="1">
    <location>
        <begin position="825"/>
        <end position="893"/>
    </location>
</feature>
<feature type="region of interest" description="Disordered" evidence="2">
    <location>
        <begin position="641"/>
        <end position="667"/>
    </location>
</feature>
<feature type="coiled-coil region" evidence="1">
    <location>
        <begin position="284"/>
        <end position="378"/>
    </location>
</feature>
<sequence>MCANVLPVSSHLISVDDEENEDVRLQSELDRLIKDELDATDLDLRSDVDKSLSSHSPQQSGSTEEPAFESGGRDPSFTHGLFGTGELDVERVPCEIYPSAQHIYQFSYQQYPLAPYLNVHGAMAQSGVSGRQLYDPLFQPQCDEITAANVTNLFYGDPDHNQFHFTSAIQQPALSAPSLYGRVGDGFATSQVQQHARSCTPIPSNSSTPHHLSDCLPNAFTRTMLSPQPDENALPAHLSPVQSYRCDMNIGVPSTPASDKLETKAQVDERNRECLIFEARGRQLQEAQQHIVVLQEEIAQCERVNHRKEILAKAEIENLTRELERTEALRNTAEKRNVELTETNSNLLNEITALKQLKAEVEKKLADVEATNASLSAQLVQLSSGTSLSLAKQRENNLTECLTRRHAMAEDVLRENLEMAQRRIVDKDNELTFLRKELESERLRIQELATKNAEFVESLQDKLKAAQERCCELSSSSLCAEVHELRQRIKEVLTSKKITDDVNEILQEELRDVREQLALYEQSLGINAVGEMEAKSSSVGNSGAITPRHQLPLFHDTGGAVLSTIIAQPSGRCRRRSCQSVTFANHLENCENGDALDVTRLRRPSSAIAAPLSSTWNHETSNTTAALAAVSDDEVISITPSRRSALDPTPGGSQPITHDHTKDSSSKVKDSIISLTLSSYRAKRAQITNLHEKLFAARCELHKAVAERDRAEAARADLQVRVLALEKELNLQTDVRKPGPRESALTGQLERLQADYSRLESELQTARSRLQDALAAEARAAAAERTARERLDASAAEREAAVERTRAACEAHYTATRRRLEAQLNTEHERLLHQLRQEVLSAREETAVYRNELELVNKLLQESKEATNHAVQLALAESMRERETERIRFWREELPRQIEQVRRSWICDADARSALEADRVRSSCQVEFEARMEACLREHQAELERLRQPKSTCDQAVDCTCVTPTYPLSAQSCPLLVTLISDSLFSHLASIPDVANLLPLIEAKLGPLLRNVGQALVQQVSNATTRSLLEAISEFDVLKDCRIQLREKLALKSSHDSVVEAMLTMLTDLVNTDLSSEIAVMRKLAGGFAKFSKVTLERGHQNGEQSAVPCDAISKIRDEVRAYVESCQERCAMALQTGLVRAHRRACRQLSLRLRTALSEAGLPLSPVAHDSAPASLKHSTMGLSEPQLESILHIIDGVCASTEMSFSEISLKGKQVFSPPSRVHTRQNKTQPNGIPLSSTNGNATNDETKTNVRPALGIQPSATEMV</sequence>
<feature type="compositionally biased region" description="Polar residues" evidence="2">
    <location>
        <begin position="1229"/>
        <end position="1247"/>
    </location>
</feature>
<reference evidence="3 4" key="1">
    <citation type="journal article" date="2022" name="Front. Cell. Infect. Microbiol.">
        <title>The Genomes of Two Strains of Taenia crassiceps the Animal Model for the Study of Human Cysticercosis.</title>
        <authorList>
            <person name="Bobes R.J."/>
            <person name="Estrada K."/>
            <person name="Rios-Valencia D.G."/>
            <person name="Calderon-Gallegos A."/>
            <person name="de la Torre P."/>
            <person name="Carrero J.C."/>
            <person name="Sanchez-Flores A."/>
            <person name="Laclette J.P."/>
        </authorList>
    </citation>
    <scope>NUCLEOTIDE SEQUENCE [LARGE SCALE GENOMIC DNA]</scope>
    <source>
        <strain evidence="3">WFUcys</strain>
    </source>
</reference>
<dbReference type="Proteomes" id="UP001651158">
    <property type="component" value="Unassembled WGS sequence"/>
</dbReference>
<feature type="compositionally biased region" description="Low complexity" evidence="2">
    <location>
        <begin position="53"/>
        <end position="62"/>
    </location>
</feature>
<comment type="caution">
    <text evidence="3">The sequence shown here is derived from an EMBL/GenBank/DDBJ whole genome shotgun (WGS) entry which is preliminary data.</text>
</comment>
<feature type="compositionally biased region" description="Basic and acidic residues" evidence="2">
    <location>
        <begin position="657"/>
        <end position="667"/>
    </location>
</feature>
<protein>
    <submittedName>
        <fullName evidence="3">Uncharacterized protein</fullName>
    </submittedName>
</protein>
<evidence type="ECO:0000313" key="4">
    <source>
        <dbReference type="Proteomes" id="UP001651158"/>
    </source>
</evidence>
<feature type="region of interest" description="Disordered" evidence="2">
    <location>
        <begin position="1218"/>
        <end position="1251"/>
    </location>
</feature>
<keyword evidence="4" id="KW-1185">Reference proteome</keyword>